<evidence type="ECO:0000259" key="6">
    <source>
        <dbReference type="Pfam" id="PF08753"/>
    </source>
</evidence>
<dbReference type="GO" id="GO:0003677">
    <property type="term" value="F:DNA binding"/>
    <property type="evidence" value="ECO:0007669"/>
    <property type="project" value="UniProtKB-KW"/>
</dbReference>
<dbReference type="SUPFAM" id="SSF47598">
    <property type="entry name" value="Ribbon-helix-helix"/>
    <property type="match status" value="1"/>
</dbReference>
<dbReference type="InterPro" id="IPR010985">
    <property type="entry name" value="Ribbon_hlx_hlx"/>
</dbReference>
<gene>
    <name evidence="7" type="ORF">A3207_03080</name>
</gene>
<dbReference type="GO" id="GO:0006355">
    <property type="term" value="P:regulation of DNA-templated transcription"/>
    <property type="evidence" value="ECO:0007669"/>
    <property type="project" value="InterPro"/>
</dbReference>
<reference evidence="7" key="1">
    <citation type="submission" date="2016-03" db="EMBL/GenBank/DDBJ databases">
        <authorList>
            <person name="Borrel G."/>
            <person name="Mccann A."/>
            <person name="O'Toole P.W."/>
        </authorList>
    </citation>
    <scope>NUCLEOTIDE SEQUENCE</scope>
    <source>
        <strain evidence="7">183</strain>
    </source>
</reference>
<dbReference type="AlphaFoldDB" id="A0A8J8TEE8"/>
<evidence type="ECO:0000313" key="8">
    <source>
        <dbReference type="Proteomes" id="UP000752814"/>
    </source>
</evidence>
<comment type="caution">
    <text evidence="7">The sequence shown here is derived from an EMBL/GenBank/DDBJ whole genome shotgun (WGS) entry which is preliminary data.</text>
</comment>
<dbReference type="InterPro" id="IPR045865">
    <property type="entry name" value="ACT-like_dom_sf"/>
</dbReference>
<dbReference type="EMBL" id="LVVT01000014">
    <property type="protein sequence ID" value="TQS82937.1"/>
    <property type="molecule type" value="Genomic_DNA"/>
</dbReference>
<dbReference type="SUPFAM" id="SSF55021">
    <property type="entry name" value="ACT-like"/>
    <property type="match status" value="1"/>
</dbReference>
<keyword evidence="4" id="KW-0804">Transcription</keyword>
<dbReference type="InterPro" id="IPR050192">
    <property type="entry name" value="CopG/NikR_regulator"/>
</dbReference>
<dbReference type="InterPro" id="IPR027271">
    <property type="entry name" value="Acetolactate_synth/TF_NikR_C"/>
</dbReference>
<evidence type="ECO:0000313" key="7">
    <source>
        <dbReference type="EMBL" id="TQS82937.1"/>
    </source>
</evidence>
<dbReference type="InterPro" id="IPR014864">
    <property type="entry name" value="TF_NikR_Ni-bd_C"/>
</dbReference>
<dbReference type="Gene3D" id="3.30.70.1150">
    <property type="entry name" value="ACT-like. Chain A, domain 2"/>
    <property type="match status" value="1"/>
</dbReference>
<dbReference type="CDD" id="cd22231">
    <property type="entry name" value="RHH_NikR_HicB-like"/>
    <property type="match status" value="1"/>
</dbReference>
<dbReference type="Pfam" id="PF01402">
    <property type="entry name" value="RHH_1"/>
    <property type="match status" value="1"/>
</dbReference>
<dbReference type="InterPro" id="IPR002145">
    <property type="entry name" value="CopG"/>
</dbReference>
<feature type="domain" description="Transcription factor NikR nickel binding C-terminal" evidence="6">
    <location>
        <begin position="58"/>
        <end position="122"/>
    </location>
</feature>
<evidence type="ECO:0000256" key="4">
    <source>
        <dbReference type="ARBA" id="ARBA00023163"/>
    </source>
</evidence>
<sequence length="128" mass="14156">MGTMVVISVSIPEEELQEFDSASKDAGFSSRSDAIRDAIRGFISTKKCIPDSGENISCIVTIIYSDKKKHHVHDIVHNYSDVVHSSMHTHVNGQCVEQIVLDGSSSEIKELFCHLSAQKDVRINLSIL</sequence>
<proteinExistence type="inferred from homology"/>
<dbReference type="PANTHER" id="PTHR34719:SF3">
    <property type="entry name" value="NICKEL-RESPONSIVE REGULATOR-RELATED"/>
    <property type="match status" value="1"/>
</dbReference>
<dbReference type="InterPro" id="IPR013321">
    <property type="entry name" value="Arc_rbn_hlx_hlx"/>
</dbReference>
<evidence type="ECO:0000256" key="3">
    <source>
        <dbReference type="ARBA" id="ARBA00023125"/>
    </source>
</evidence>
<evidence type="ECO:0000259" key="5">
    <source>
        <dbReference type="Pfam" id="PF01402"/>
    </source>
</evidence>
<dbReference type="Proteomes" id="UP000752814">
    <property type="component" value="Unassembled WGS sequence"/>
</dbReference>
<dbReference type="PANTHER" id="PTHR34719">
    <property type="entry name" value="NICKEL-RESPONSIVE REGULATOR"/>
    <property type="match status" value="1"/>
</dbReference>
<name>A0A8J8TEE8_9ARCH</name>
<evidence type="ECO:0000256" key="1">
    <source>
        <dbReference type="ARBA" id="ARBA00008478"/>
    </source>
</evidence>
<protein>
    <submittedName>
        <fullName evidence="7">Uncharacterized protein</fullName>
    </submittedName>
</protein>
<dbReference type="Gene3D" id="1.10.1220.10">
    <property type="entry name" value="Met repressor-like"/>
    <property type="match status" value="1"/>
</dbReference>
<feature type="domain" description="Ribbon-helix-helix protein CopG" evidence="5">
    <location>
        <begin position="5"/>
        <end position="40"/>
    </location>
</feature>
<keyword evidence="2" id="KW-0805">Transcription regulation</keyword>
<keyword evidence="3" id="KW-0238">DNA-binding</keyword>
<organism evidence="7 8">
    <name type="scientific">Candidatus Methanomassiliicoccus intestinalis</name>
    <dbReference type="NCBI Taxonomy" id="1406512"/>
    <lineage>
        <taxon>Archaea</taxon>
        <taxon>Methanobacteriati</taxon>
        <taxon>Thermoplasmatota</taxon>
        <taxon>Thermoplasmata</taxon>
        <taxon>Methanomassiliicoccales</taxon>
        <taxon>Methanomassiliicoccaceae</taxon>
        <taxon>Methanomassiliicoccus</taxon>
    </lineage>
</organism>
<evidence type="ECO:0000256" key="2">
    <source>
        <dbReference type="ARBA" id="ARBA00023015"/>
    </source>
</evidence>
<dbReference type="Pfam" id="PF08753">
    <property type="entry name" value="NikR_C"/>
    <property type="match status" value="1"/>
</dbReference>
<comment type="similarity">
    <text evidence="1">Belongs to the transcriptional regulatory CopG/NikR family.</text>
</comment>
<accession>A0A8J8TEE8</accession>